<dbReference type="PANTHER" id="PTHR34998">
    <property type="entry name" value="OS04G0357400 PROTEIN-RELATED"/>
    <property type="match status" value="1"/>
</dbReference>
<name>A0A811M5Q2_9POAL</name>
<dbReference type="GO" id="GO:0005179">
    <property type="term" value="F:hormone activity"/>
    <property type="evidence" value="ECO:0007669"/>
    <property type="project" value="UniProtKB-KW"/>
</dbReference>
<reference evidence="6" key="1">
    <citation type="submission" date="2020-10" db="EMBL/GenBank/DDBJ databases">
        <authorList>
            <person name="Han B."/>
            <person name="Lu T."/>
            <person name="Zhao Q."/>
            <person name="Huang X."/>
            <person name="Zhao Y."/>
        </authorList>
    </citation>
    <scope>NUCLEOTIDE SEQUENCE</scope>
</reference>
<evidence type="ECO:0000256" key="3">
    <source>
        <dbReference type="ARBA" id="ARBA00022729"/>
    </source>
</evidence>
<dbReference type="Pfam" id="PF05498">
    <property type="entry name" value="RALF"/>
    <property type="match status" value="1"/>
</dbReference>
<evidence type="ECO:0000256" key="1">
    <source>
        <dbReference type="ARBA" id="ARBA00009178"/>
    </source>
</evidence>
<dbReference type="Proteomes" id="UP000604825">
    <property type="component" value="Unassembled WGS sequence"/>
</dbReference>
<keyword evidence="2" id="KW-0372">Hormone</keyword>
<proteinExistence type="inferred from homology"/>
<keyword evidence="7" id="KW-1185">Reference proteome</keyword>
<evidence type="ECO:0000313" key="6">
    <source>
        <dbReference type="EMBL" id="CAD6203652.1"/>
    </source>
</evidence>
<sequence length="130" mass="13730">MAMAMMSMCVVVLSLAVPLPAMSSDGATPATLPPVRVVGLSPMMVPRVHDRLEDDRQAADAEMDMDSGVHRRVVLTILQMQATSPPYLGYGSLNEDNAACGSSCVGRPGAPYLPASRPCATYYQCPSTPS</sequence>
<comment type="similarity">
    <text evidence="1">Belongs to the plant rapid alkalinization factor (RALF) family.</text>
</comment>
<protein>
    <submittedName>
        <fullName evidence="6">Uncharacterized protein</fullName>
    </submittedName>
</protein>
<evidence type="ECO:0000313" key="7">
    <source>
        <dbReference type="Proteomes" id="UP000604825"/>
    </source>
</evidence>
<dbReference type="EMBL" id="CAJGYO010000001">
    <property type="protein sequence ID" value="CAD6203652.1"/>
    <property type="molecule type" value="Genomic_DNA"/>
</dbReference>
<feature type="chain" id="PRO_5032493718" evidence="5">
    <location>
        <begin position="24"/>
        <end position="130"/>
    </location>
</feature>
<evidence type="ECO:0000256" key="4">
    <source>
        <dbReference type="ARBA" id="ARBA00023157"/>
    </source>
</evidence>
<gene>
    <name evidence="6" type="ORF">NCGR_LOCUS1795</name>
</gene>
<dbReference type="InterPro" id="IPR008801">
    <property type="entry name" value="RALF"/>
</dbReference>
<organism evidence="6 7">
    <name type="scientific">Miscanthus lutarioriparius</name>
    <dbReference type="NCBI Taxonomy" id="422564"/>
    <lineage>
        <taxon>Eukaryota</taxon>
        <taxon>Viridiplantae</taxon>
        <taxon>Streptophyta</taxon>
        <taxon>Embryophyta</taxon>
        <taxon>Tracheophyta</taxon>
        <taxon>Spermatophyta</taxon>
        <taxon>Magnoliopsida</taxon>
        <taxon>Liliopsida</taxon>
        <taxon>Poales</taxon>
        <taxon>Poaceae</taxon>
        <taxon>PACMAD clade</taxon>
        <taxon>Panicoideae</taxon>
        <taxon>Andropogonodae</taxon>
        <taxon>Andropogoneae</taxon>
        <taxon>Saccharinae</taxon>
        <taxon>Miscanthus</taxon>
    </lineage>
</organism>
<dbReference type="AlphaFoldDB" id="A0A811M5Q2"/>
<comment type="caution">
    <text evidence="6">The sequence shown here is derived from an EMBL/GenBank/DDBJ whole genome shotgun (WGS) entry which is preliminary data.</text>
</comment>
<feature type="signal peptide" evidence="5">
    <location>
        <begin position="1"/>
        <end position="23"/>
    </location>
</feature>
<evidence type="ECO:0000256" key="5">
    <source>
        <dbReference type="SAM" id="SignalP"/>
    </source>
</evidence>
<accession>A0A811M5Q2</accession>
<keyword evidence="3 5" id="KW-0732">Signal</keyword>
<evidence type="ECO:0000256" key="2">
    <source>
        <dbReference type="ARBA" id="ARBA00022702"/>
    </source>
</evidence>
<keyword evidence="4" id="KW-1015">Disulfide bond</keyword>